<evidence type="ECO:0000256" key="2">
    <source>
        <dbReference type="ARBA" id="ARBA00022837"/>
    </source>
</evidence>
<evidence type="ECO:0000256" key="1">
    <source>
        <dbReference type="ARBA" id="ARBA00022737"/>
    </source>
</evidence>
<proteinExistence type="predicted"/>
<dbReference type="InterPro" id="IPR011992">
    <property type="entry name" value="EF-hand-dom_pair"/>
</dbReference>
<dbReference type="PROSITE" id="PS50222">
    <property type="entry name" value="EF_HAND_2"/>
    <property type="match status" value="4"/>
</dbReference>
<feature type="domain" description="EF-hand" evidence="4">
    <location>
        <begin position="57"/>
        <end position="92"/>
    </location>
</feature>
<feature type="domain" description="EF-hand" evidence="4">
    <location>
        <begin position="152"/>
        <end position="183"/>
    </location>
</feature>
<keyword evidence="2" id="KW-0106">Calcium</keyword>
<dbReference type="InterPro" id="IPR050145">
    <property type="entry name" value="Centrin_CML-like"/>
</dbReference>
<dbReference type="SMART" id="SM00054">
    <property type="entry name" value="EFh"/>
    <property type="match status" value="4"/>
</dbReference>
<feature type="domain" description="EF-hand" evidence="4">
    <location>
        <begin position="20"/>
        <end position="55"/>
    </location>
</feature>
<dbReference type="Pfam" id="PF13499">
    <property type="entry name" value="EF-hand_7"/>
    <property type="match status" value="2"/>
</dbReference>
<feature type="region of interest" description="Disordered" evidence="3">
    <location>
        <begin position="69"/>
        <end position="124"/>
    </location>
</feature>
<accession>A0A0K2TTG0</accession>
<protein>
    <submittedName>
        <fullName evidence="5">Calmodulin [Glycine max]</fullName>
    </submittedName>
</protein>
<feature type="domain" description="EF-hand" evidence="4">
    <location>
        <begin position="120"/>
        <end position="148"/>
    </location>
</feature>
<dbReference type="OrthoDB" id="26525at2759"/>
<gene>
    <name evidence="5" type="primary">SCAM5</name>
</gene>
<dbReference type="PANTHER" id="PTHR23050">
    <property type="entry name" value="CALCIUM BINDING PROTEIN"/>
    <property type="match status" value="1"/>
</dbReference>
<sequence>MIGMQQTFVLFHQKRIQDRQKRDLIVEAFRRADKNKDGQLSVDEILSIYSEHGIENVSRDDIQRLVDEADKDGTGELSEKEFINSSKASSGVMEAQEGKSPNEDENQNTSQQNAHHHHHRQGKKAELAFRLFDKDKDGFITKNEMEKLSKSLTKEQINKVFARFDKDGDGRLSYAEFRKMMNQ</sequence>
<name>A0A0K2TTG0_LEPSM</name>
<keyword evidence="1" id="KW-0677">Repeat</keyword>
<evidence type="ECO:0000256" key="3">
    <source>
        <dbReference type="SAM" id="MobiDB-lite"/>
    </source>
</evidence>
<dbReference type="InterPro" id="IPR002048">
    <property type="entry name" value="EF_hand_dom"/>
</dbReference>
<dbReference type="GO" id="GO:0005509">
    <property type="term" value="F:calcium ion binding"/>
    <property type="evidence" value="ECO:0007669"/>
    <property type="project" value="InterPro"/>
</dbReference>
<dbReference type="SUPFAM" id="SSF47473">
    <property type="entry name" value="EF-hand"/>
    <property type="match status" value="1"/>
</dbReference>
<evidence type="ECO:0000313" key="5">
    <source>
        <dbReference type="EMBL" id="CDW28937.1"/>
    </source>
</evidence>
<dbReference type="Gene3D" id="1.10.238.10">
    <property type="entry name" value="EF-hand"/>
    <property type="match status" value="3"/>
</dbReference>
<reference evidence="5" key="1">
    <citation type="submission" date="2014-05" db="EMBL/GenBank/DDBJ databases">
        <authorList>
            <person name="Chronopoulou M."/>
        </authorList>
    </citation>
    <scope>NUCLEOTIDE SEQUENCE</scope>
    <source>
        <tissue evidence="5">Whole organism</tissue>
    </source>
</reference>
<dbReference type="EMBL" id="HACA01011576">
    <property type="protein sequence ID" value="CDW28937.1"/>
    <property type="molecule type" value="Transcribed_RNA"/>
</dbReference>
<organism evidence="5">
    <name type="scientific">Lepeophtheirus salmonis</name>
    <name type="common">Salmon louse</name>
    <name type="synonym">Caligus salmonis</name>
    <dbReference type="NCBI Taxonomy" id="72036"/>
    <lineage>
        <taxon>Eukaryota</taxon>
        <taxon>Metazoa</taxon>
        <taxon>Ecdysozoa</taxon>
        <taxon>Arthropoda</taxon>
        <taxon>Crustacea</taxon>
        <taxon>Multicrustacea</taxon>
        <taxon>Hexanauplia</taxon>
        <taxon>Copepoda</taxon>
        <taxon>Siphonostomatoida</taxon>
        <taxon>Caligidae</taxon>
        <taxon>Lepeophtheirus</taxon>
    </lineage>
</organism>
<dbReference type="CDD" id="cd00051">
    <property type="entry name" value="EFh"/>
    <property type="match status" value="2"/>
</dbReference>
<feature type="compositionally biased region" description="Basic and acidic residues" evidence="3">
    <location>
        <begin position="69"/>
        <end position="82"/>
    </location>
</feature>
<dbReference type="InterPro" id="IPR018247">
    <property type="entry name" value="EF_Hand_1_Ca_BS"/>
</dbReference>
<evidence type="ECO:0000259" key="4">
    <source>
        <dbReference type="PROSITE" id="PS50222"/>
    </source>
</evidence>
<dbReference type="PROSITE" id="PS00018">
    <property type="entry name" value="EF_HAND_1"/>
    <property type="match status" value="3"/>
</dbReference>
<dbReference type="AlphaFoldDB" id="A0A0K2TTG0"/>